<sequence length="47" mass="5669">MTNTIRTKMWGDVSFGIDNHFQLLLYMSENDCQLETQIFSFFLKKEF</sequence>
<dbReference type="AlphaFoldDB" id="A0A512QJ45"/>
<proteinExistence type="predicted"/>
<keyword evidence="2" id="KW-1185">Reference proteome</keyword>
<evidence type="ECO:0000313" key="2">
    <source>
        <dbReference type="Proteomes" id="UP000321736"/>
    </source>
</evidence>
<organism evidence="1 2">
    <name type="scientific">Staphylococcus piscifermentans</name>
    <dbReference type="NCBI Taxonomy" id="70258"/>
    <lineage>
        <taxon>Bacteria</taxon>
        <taxon>Bacillati</taxon>
        <taxon>Bacillota</taxon>
        <taxon>Bacilli</taxon>
        <taxon>Bacillales</taxon>
        <taxon>Staphylococcaceae</taxon>
        <taxon>Staphylococcus</taxon>
    </lineage>
</organism>
<protein>
    <submittedName>
        <fullName evidence="1">Uncharacterized protein</fullName>
    </submittedName>
</protein>
<reference evidence="1 2" key="1">
    <citation type="submission" date="2019-07" db="EMBL/GenBank/DDBJ databases">
        <title>Whole genome shotgun sequence of Staphylococcus piscifermentans NBRC 109625.</title>
        <authorList>
            <person name="Hosoyama A."/>
            <person name="Uohara A."/>
            <person name="Ohji S."/>
            <person name="Ichikawa N."/>
        </authorList>
    </citation>
    <scope>NUCLEOTIDE SEQUENCE [LARGE SCALE GENOMIC DNA]</scope>
    <source>
        <strain evidence="1 2">NBRC 109625</strain>
    </source>
</reference>
<dbReference type="Proteomes" id="UP000321736">
    <property type="component" value="Unassembled WGS sequence"/>
</dbReference>
<comment type="caution">
    <text evidence="1">The sequence shown here is derived from an EMBL/GenBank/DDBJ whole genome shotgun (WGS) entry which is preliminary data.</text>
</comment>
<accession>A0A512QJ45</accession>
<gene>
    <name evidence="1" type="ORF">SPI02_00550</name>
</gene>
<evidence type="ECO:0000313" key="1">
    <source>
        <dbReference type="EMBL" id="GEP83470.1"/>
    </source>
</evidence>
<name>A0A512QJ45_9STAP</name>
<dbReference type="EMBL" id="BKAR01000001">
    <property type="protein sequence ID" value="GEP83470.1"/>
    <property type="molecule type" value="Genomic_DNA"/>
</dbReference>